<dbReference type="Gene3D" id="3.40.50.300">
    <property type="entry name" value="P-loop containing nucleotide triphosphate hydrolases"/>
    <property type="match status" value="1"/>
</dbReference>
<comment type="subcellular location">
    <subcellularLocation>
        <location evidence="1">Membrane</location>
        <topology evidence="1">Multi-pass membrane protein</topology>
    </subcellularLocation>
</comment>
<evidence type="ECO:0000259" key="11">
    <source>
        <dbReference type="PROSITE" id="PS50929"/>
    </source>
</evidence>
<dbReference type="Pfam" id="PF00005">
    <property type="entry name" value="ABC_tran"/>
    <property type="match status" value="1"/>
</dbReference>
<evidence type="ECO:0000313" key="13">
    <source>
        <dbReference type="Proteomes" id="UP000789706"/>
    </source>
</evidence>
<organism evidence="12 13">
    <name type="scientific">Diversispora eburnea</name>
    <dbReference type="NCBI Taxonomy" id="1213867"/>
    <lineage>
        <taxon>Eukaryota</taxon>
        <taxon>Fungi</taxon>
        <taxon>Fungi incertae sedis</taxon>
        <taxon>Mucoromycota</taxon>
        <taxon>Glomeromycotina</taxon>
        <taxon>Glomeromycetes</taxon>
        <taxon>Diversisporales</taxon>
        <taxon>Diversisporaceae</taxon>
        <taxon>Diversispora</taxon>
    </lineage>
</organism>
<comment type="caution">
    <text evidence="12">The sequence shown here is derived from an EMBL/GenBank/DDBJ whole genome shotgun (WGS) entry which is preliminary data.</text>
</comment>
<keyword evidence="3 10" id="KW-0812">Transmembrane</keyword>
<feature type="transmembrane region" description="Helical" evidence="10">
    <location>
        <begin position="481"/>
        <end position="507"/>
    </location>
</feature>
<dbReference type="InterPro" id="IPR011527">
    <property type="entry name" value="ABC1_TM_dom"/>
</dbReference>
<dbReference type="AlphaFoldDB" id="A0A9N8WSP8"/>
<dbReference type="GO" id="GO:0016887">
    <property type="term" value="F:ATP hydrolysis activity"/>
    <property type="evidence" value="ECO:0007669"/>
    <property type="project" value="InterPro"/>
</dbReference>
<feature type="coiled-coil region" evidence="8">
    <location>
        <begin position="47"/>
        <end position="74"/>
    </location>
</feature>
<feature type="transmembrane region" description="Helical" evidence="10">
    <location>
        <begin position="567"/>
        <end position="600"/>
    </location>
</feature>
<evidence type="ECO:0000256" key="8">
    <source>
        <dbReference type="SAM" id="Coils"/>
    </source>
</evidence>
<dbReference type="InterPro" id="IPR050173">
    <property type="entry name" value="ABC_transporter_C-like"/>
</dbReference>
<keyword evidence="8" id="KW-0175">Coiled coil</keyword>
<evidence type="ECO:0000256" key="9">
    <source>
        <dbReference type="SAM" id="MobiDB-lite"/>
    </source>
</evidence>
<dbReference type="GO" id="GO:0005524">
    <property type="term" value="F:ATP binding"/>
    <property type="evidence" value="ECO:0007669"/>
    <property type="project" value="UniProtKB-KW"/>
</dbReference>
<dbReference type="OrthoDB" id="6500128at2759"/>
<evidence type="ECO:0000256" key="7">
    <source>
        <dbReference type="ARBA" id="ARBA00023136"/>
    </source>
</evidence>
<feature type="transmembrane region" description="Helical" evidence="10">
    <location>
        <begin position="451"/>
        <end position="475"/>
    </location>
</feature>
<dbReference type="InterPro" id="IPR036640">
    <property type="entry name" value="ABC1_TM_sf"/>
</dbReference>
<dbReference type="InterPro" id="IPR003439">
    <property type="entry name" value="ABC_transporter-like_ATP-bd"/>
</dbReference>
<dbReference type="SUPFAM" id="SSF52540">
    <property type="entry name" value="P-loop containing nucleoside triphosphate hydrolases"/>
    <property type="match status" value="1"/>
</dbReference>
<dbReference type="InterPro" id="IPR017871">
    <property type="entry name" value="ABC_transporter-like_CS"/>
</dbReference>
<keyword evidence="6 10" id="KW-1133">Transmembrane helix</keyword>
<dbReference type="GO" id="GO:0140359">
    <property type="term" value="F:ABC-type transporter activity"/>
    <property type="evidence" value="ECO:0007669"/>
    <property type="project" value="InterPro"/>
</dbReference>
<evidence type="ECO:0000256" key="6">
    <source>
        <dbReference type="ARBA" id="ARBA00022989"/>
    </source>
</evidence>
<dbReference type="InterPro" id="IPR027417">
    <property type="entry name" value="P-loop_NTPase"/>
</dbReference>
<dbReference type="Proteomes" id="UP000789706">
    <property type="component" value="Unassembled WGS sequence"/>
</dbReference>
<evidence type="ECO:0000256" key="10">
    <source>
        <dbReference type="SAM" id="Phobius"/>
    </source>
</evidence>
<evidence type="ECO:0000256" key="2">
    <source>
        <dbReference type="ARBA" id="ARBA00022448"/>
    </source>
</evidence>
<dbReference type="PROSITE" id="PS00211">
    <property type="entry name" value="ABC_TRANSPORTER_1"/>
    <property type="match status" value="1"/>
</dbReference>
<keyword evidence="13" id="KW-1185">Reference proteome</keyword>
<dbReference type="Pfam" id="PF00664">
    <property type="entry name" value="ABC_membrane"/>
    <property type="match status" value="1"/>
</dbReference>
<dbReference type="InterPro" id="IPR044746">
    <property type="entry name" value="ABCC_6TM_D1"/>
</dbReference>
<dbReference type="Gene3D" id="1.20.1560.10">
    <property type="entry name" value="ABC transporter type 1, transmembrane domain"/>
    <property type="match status" value="1"/>
</dbReference>
<evidence type="ECO:0000313" key="12">
    <source>
        <dbReference type="EMBL" id="CAG8494646.1"/>
    </source>
</evidence>
<evidence type="ECO:0000256" key="1">
    <source>
        <dbReference type="ARBA" id="ARBA00004141"/>
    </source>
</evidence>
<feature type="region of interest" description="Disordered" evidence="9">
    <location>
        <begin position="245"/>
        <end position="268"/>
    </location>
</feature>
<keyword evidence="2" id="KW-0813">Transport</keyword>
<accession>A0A9N8WSP8</accession>
<dbReference type="PANTHER" id="PTHR24223">
    <property type="entry name" value="ATP-BINDING CASSETTE SUB-FAMILY C"/>
    <property type="match status" value="1"/>
</dbReference>
<name>A0A9N8WSP8_9GLOM</name>
<keyword evidence="5" id="KW-0067">ATP-binding</keyword>
<evidence type="ECO:0000256" key="5">
    <source>
        <dbReference type="ARBA" id="ARBA00022840"/>
    </source>
</evidence>
<reference evidence="12" key="1">
    <citation type="submission" date="2021-06" db="EMBL/GenBank/DDBJ databases">
        <authorList>
            <person name="Kallberg Y."/>
            <person name="Tangrot J."/>
            <person name="Rosling A."/>
        </authorList>
    </citation>
    <scope>NUCLEOTIDE SEQUENCE</scope>
    <source>
        <strain evidence="12">AZ414A</strain>
    </source>
</reference>
<dbReference type="GO" id="GO:0016020">
    <property type="term" value="C:membrane"/>
    <property type="evidence" value="ECO:0007669"/>
    <property type="project" value="UniProtKB-SubCell"/>
</dbReference>
<feature type="domain" description="ABC transmembrane type-1" evidence="11">
    <location>
        <begin position="381"/>
        <end position="631"/>
    </location>
</feature>
<dbReference type="PROSITE" id="PS50929">
    <property type="entry name" value="ABC_TM1F"/>
    <property type="match status" value="1"/>
</dbReference>
<dbReference type="EMBL" id="CAJVPK010000326">
    <property type="protein sequence ID" value="CAG8494646.1"/>
    <property type="molecule type" value="Genomic_DNA"/>
</dbReference>
<evidence type="ECO:0000256" key="4">
    <source>
        <dbReference type="ARBA" id="ARBA00022741"/>
    </source>
</evidence>
<sequence length="829" mass="94248">MIPLTTFLPNYNTQLPSLNTIVNNNTLGDKNDDNNKLGEKILHKSVGHQDEENMEKLEVEIKDEEDNFRQHQKTKSLIYAIKPRWNDLSSSQRNSVKSRIWSEMFSDHNKRWARLVSDFNSVEDSLMLGKEPIDFDFYDEIKEIFGDESSISPTFSILDKNETSISQENEGELTHNEENEEGESTLIDDVNEENDQEQDSITTDNEKLITNDDNSINEISKITKTRMILRKQVRTQRTLKTLKISRTSKTSSRKRAKKQINEEENSSSISETIEKAKLLVGNMSTEKIMKQIQDNKRDYQMPLENAGKFETRPNVIIYGGNRLNFLSSWFFIWVFRMLKISRSHNLGEENLTLQDSEKAKVVGDKLENNWKLECTKKKSKPSIFQALLKSFGTSYALLGIYKLIGSIFLFFVSLFICVLMSSIFFSQVISESTRIGVQVRAALMVLIYRKSLRLSSVGGNIGNIAEACVNFHFLWSSAVEIIAMIILAWVQLGYAALPALTILLVLFPIQYKLGNITAKMSNSTTNVTSSRIHLMSEILTAIKLIKFYAWESYYRDRVKKVRRKEWFLFLNSIVVKIWTFCVIFGAPVLAMLGCLCVKLLAYPSPDNVLDASTIFTVLALFYTVRATLGALDSFKRLDTFLMTNELEPIKQDDEPINGDPNLRIYINDADFIYEGAVNPTLKFLNMKVKQGECFAIVGDVGAGKSSILAAIIGQLRKENGIRKIRGSISYVPHDAWLLNATLRDNILFGNDFDAKRYSDVLHVCALNRDLSLLSYSDATEIGDRGVNLSLGQRQRVSLARAVYSDADINKAIIFVTNQLQACLIYTMIL</sequence>
<feature type="transmembrane region" description="Helical" evidence="10">
    <location>
        <begin position="407"/>
        <end position="430"/>
    </location>
</feature>
<dbReference type="PANTHER" id="PTHR24223:SF447">
    <property type="entry name" value="MULTIDRUG RESISTANCE-ASSOCIATED PROTEIN 5"/>
    <property type="match status" value="1"/>
</dbReference>
<evidence type="ECO:0000256" key="3">
    <source>
        <dbReference type="ARBA" id="ARBA00022692"/>
    </source>
</evidence>
<proteinExistence type="predicted"/>
<dbReference type="CDD" id="cd18579">
    <property type="entry name" value="ABC_6TM_ABCC_D1"/>
    <property type="match status" value="1"/>
</dbReference>
<gene>
    <name evidence="12" type="ORF">DEBURN_LOCUS4357</name>
</gene>
<dbReference type="SUPFAM" id="SSF90123">
    <property type="entry name" value="ABC transporter transmembrane region"/>
    <property type="match status" value="1"/>
</dbReference>
<feature type="region of interest" description="Disordered" evidence="9">
    <location>
        <begin position="166"/>
        <end position="202"/>
    </location>
</feature>
<protein>
    <submittedName>
        <fullName evidence="12">10597_t:CDS:1</fullName>
    </submittedName>
</protein>
<keyword evidence="4" id="KW-0547">Nucleotide-binding</keyword>
<keyword evidence="7 10" id="KW-0472">Membrane</keyword>
<feature type="compositionally biased region" description="Acidic residues" evidence="9">
    <location>
        <begin position="189"/>
        <end position="198"/>
    </location>
</feature>